<feature type="compositionally biased region" description="Basic and acidic residues" evidence="1">
    <location>
        <begin position="132"/>
        <end position="150"/>
    </location>
</feature>
<evidence type="ECO:0000256" key="2">
    <source>
        <dbReference type="SAM" id="SignalP"/>
    </source>
</evidence>
<sequence>MVSTLFFFSAAELAWDWFSMAIAHSLTPHEDETTGGEEEEVPCSQGRIKQIDGPVRVQWQQVRQSLTHGFTHQKARVKSNQLVRLRPAAPPPELQMCVWSCRGLSDASTPTPTPNGAAGLCRSGARFTRRPPHGDHRMETTGRRPPDGDQRPASSTRTVRQGSGGFGPRVETRWFEGTGRERAKCGSPAAPSPA</sequence>
<name>A0A6A4S2Y4_SCOMX</name>
<evidence type="ECO:0000256" key="1">
    <source>
        <dbReference type="SAM" id="MobiDB-lite"/>
    </source>
</evidence>
<evidence type="ECO:0000313" key="3">
    <source>
        <dbReference type="EMBL" id="KAF0024894.1"/>
    </source>
</evidence>
<protein>
    <recommendedName>
        <fullName evidence="5">Secreted protein</fullName>
    </recommendedName>
</protein>
<evidence type="ECO:0008006" key="5">
    <source>
        <dbReference type="Google" id="ProtNLM"/>
    </source>
</evidence>
<evidence type="ECO:0000313" key="4">
    <source>
        <dbReference type="Proteomes" id="UP000438429"/>
    </source>
</evidence>
<organism evidence="3 4">
    <name type="scientific">Scophthalmus maximus</name>
    <name type="common">Turbot</name>
    <name type="synonym">Psetta maxima</name>
    <dbReference type="NCBI Taxonomy" id="52904"/>
    <lineage>
        <taxon>Eukaryota</taxon>
        <taxon>Metazoa</taxon>
        <taxon>Chordata</taxon>
        <taxon>Craniata</taxon>
        <taxon>Vertebrata</taxon>
        <taxon>Euteleostomi</taxon>
        <taxon>Actinopterygii</taxon>
        <taxon>Neopterygii</taxon>
        <taxon>Teleostei</taxon>
        <taxon>Neoteleostei</taxon>
        <taxon>Acanthomorphata</taxon>
        <taxon>Carangaria</taxon>
        <taxon>Pleuronectiformes</taxon>
        <taxon>Pleuronectoidei</taxon>
        <taxon>Scophthalmidae</taxon>
        <taxon>Scophthalmus</taxon>
    </lineage>
</organism>
<feature type="signal peptide" evidence="2">
    <location>
        <begin position="1"/>
        <end position="23"/>
    </location>
</feature>
<comment type="caution">
    <text evidence="3">The sequence shown here is derived from an EMBL/GenBank/DDBJ whole genome shotgun (WGS) entry which is preliminary data.</text>
</comment>
<dbReference type="EMBL" id="VEVO01000020">
    <property type="protein sequence ID" value="KAF0024894.1"/>
    <property type="molecule type" value="Genomic_DNA"/>
</dbReference>
<accession>A0A6A4S2Y4</accession>
<gene>
    <name evidence="3" type="ORF">F2P81_021775</name>
</gene>
<feature type="compositionally biased region" description="Basic and acidic residues" evidence="1">
    <location>
        <begin position="170"/>
        <end position="184"/>
    </location>
</feature>
<feature type="compositionally biased region" description="Polar residues" evidence="1">
    <location>
        <begin position="152"/>
        <end position="161"/>
    </location>
</feature>
<dbReference type="AlphaFoldDB" id="A0A6A4S2Y4"/>
<feature type="region of interest" description="Disordered" evidence="1">
    <location>
        <begin position="108"/>
        <end position="194"/>
    </location>
</feature>
<proteinExistence type="predicted"/>
<dbReference type="Proteomes" id="UP000438429">
    <property type="component" value="Unassembled WGS sequence"/>
</dbReference>
<keyword evidence="2" id="KW-0732">Signal</keyword>
<feature type="chain" id="PRO_5025340786" description="Secreted protein" evidence="2">
    <location>
        <begin position="24"/>
        <end position="194"/>
    </location>
</feature>
<reference evidence="3 4" key="1">
    <citation type="submission" date="2019-06" db="EMBL/GenBank/DDBJ databases">
        <title>Draft genomes of female and male turbot (Scophthalmus maximus).</title>
        <authorList>
            <person name="Xu H."/>
            <person name="Xu X.-W."/>
            <person name="Shao C."/>
            <person name="Chen S."/>
        </authorList>
    </citation>
    <scope>NUCLEOTIDE SEQUENCE [LARGE SCALE GENOMIC DNA]</scope>
    <source>
        <strain evidence="3">Ysfricsl-2016a</strain>
        <tissue evidence="3">Blood</tissue>
    </source>
</reference>